<dbReference type="SUPFAM" id="SSF52540">
    <property type="entry name" value="P-loop containing nucleoside triphosphate hydrolases"/>
    <property type="match status" value="1"/>
</dbReference>
<dbReference type="EMBL" id="APJX01000002">
    <property type="protein sequence ID" value="EMS80656.1"/>
    <property type="molecule type" value="Genomic_DNA"/>
</dbReference>
<evidence type="ECO:0000259" key="1">
    <source>
        <dbReference type="SMART" id="SM01043"/>
    </source>
</evidence>
<dbReference type="GO" id="GO:0006355">
    <property type="term" value="P:regulation of DNA-templated transcription"/>
    <property type="evidence" value="ECO:0007669"/>
    <property type="project" value="InterPro"/>
</dbReference>
<keyword evidence="3" id="KW-1185">Reference proteome</keyword>
<dbReference type="RefSeq" id="WP_006964923.1">
    <property type="nucleotide sequence ID" value="NZ_APJX01000002.1"/>
</dbReference>
<dbReference type="Gene3D" id="1.10.10.10">
    <property type="entry name" value="Winged helix-like DNA-binding domain superfamily/Winged helix DNA-binding domain"/>
    <property type="match status" value="1"/>
</dbReference>
<gene>
    <name evidence="2" type="primary">malT</name>
    <name evidence="2" type="ORF">Dpo_2c03520</name>
</gene>
<dbReference type="OrthoDB" id="223734at2"/>
<dbReference type="InterPro" id="IPR027417">
    <property type="entry name" value="P-loop_NTPase"/>
</dbReference>
<dbReference type="SMART" id="SM01043">
    <property type="entry name" value="BTAD"/>
    <property type="match status" value="1"/>
</dbReference>
<reference evidence="2 3" key="1">
    <citation type="journal article" date="2013" name="Genome Announc.">
        <title>Draft Genome Sequence of Desulfotignum phosphitoxidans DSM 13687 Strain FiPS-3.</title>
        <authorList>
            <person name="Poehlein A."/>
            <person name="Daniel R."/>
            <person name="Simeonova D.D."/>
        </authorList>
    </citation>
    <scope>NUCLEOTIDE SEQUENCE [LARGE SCALE GENOMIC DNA]</scope>
    <source>
        <strain evidence="2 3">DSM 13687</strain>
    </source>
</reference>
<dbReference type="SUPFAM" id="SSF48452">
    <property type="entry name" value="TPR-like"/>
    <property type="match status" value="3"/>
</dbReference>
<evidence type="ECO:0000313" key="2">
    <source>
        <dbReference type="EMBL" id="EMS80656.1"/>
    </source>
</evidence>
<dbReference type="InterPro" id="IPR011990">
    <property type="entry name" value="TPR-like_helical_dom_sf"/>
</dbReference>
<dbReference type="PANTHER" id="PTHR35807">
    <property type="entry name" value="TRANSCRIPTIONAL REGULATOR REDD-RELATED"/>
    <property type="match status" value="1"/>
</dbReference>
<proteinExistence type="predicted"/>
<dbReference type="Pfam" id="PF25873">
    <property type="entry name" value="WHD_MalT"/>
    <property type="match status" value="1"/>
</dbReference>
<accession>S0G785</accession>
<dbReference type="Proteomes" id="UP000014216">
    <property type="component" value="Unassembled WGS sequence"/>
</dbReference>
<dbReference type="SUPFAM" id="SSF46894">
    <property type="entry name" value="C-terminal effector domain of the bipartite response regulators"/>
    <property type="match status" value="1"/>
</dbReference>
<dbReference type="InterPro" id="IPR019734">
    <property type="entry name" value="TPR_rpt"/>
</dbReference>
<dbReference type="InterPro" id="IPR036388">
    <property type="entry name" value="WH-like_DNA-bd_sf"/>
</dbReference>
<comment type="caution">
    <text evidence="2">The sequence shown here is derived from an EMBL/GenBank/DDBJ whole genome shotgun (WGS) entry which is preliminary data.</text>
</comment>
<organism evidence="2 3">
    <name type="scientific">Desulfotignum phosphitoxidans DSM 13687</name>
    <dbReference type="NCBI Taxonomy" id="1286635"/>
    <lineage>
        <taxon>Bacteria</taxon>
        <taxon>Pseudomonadati</taxon>
        <taxon>Thermodesulfobacteriota</taxon>
        <taxon>Desulfobacteria</taxon>
        <taxon>Desulfobacterales</taxon>
        <taxon>Desulfobacteraceae</taxon>
        <taxon>Desulfotignum</taxon>
    </lineage>
</organism>
<dbReference type="InterPro" id="IPR059106">
    <property type="entry name" value="WHD_MalT"/>
</dbReference>
<feature type="domain" description="Bacterial transcriptional activator" evidence="1">
    <location>
        <begin position="953"/>
        <end position="1098"/>
    </location>
</feature>
<dbReference type="InterPro" id="IPR051677">
    <property type="entry name" value="AfsR-DnrI-RedD_regulator"/>
</dbReference>
<dbReference type="AlphaFoldDB" id="S0G785"/>
<name>S0G785_9BACT</name>
<dbReference type="InterPro" id="IPR016032">
    <property type="entry name" value="Sig_transdc_resp-reg_C-effctor"/>
</dbReference>
<dbReference type="GO" id="GO:0003677">
    <property type="term" value="F:DNA binding"/>
    <property type="evidence" value="ECO:0007669"/>
    <property type="project" value="InterPro"/>
</dbReference>
<dbReference type="Pfam" id="PF03704">
    <property type="entry name" value="BTAD"/>
    <property type="match status" value="1"/>
</dbReference>
<dbReference type="PANTHER" id="PTHR35807:SF2">
    <property type="entry name" value="TRANSCRIPTIONAL ACTIVATOR DOMAIN"/>
    <property type="match status" value="1"/>
</dbReference>
<evidence type="ECO:0000313" key="3">
    <source>
        <dbReference type="Proteomes" id="UP000014216"/>
    </source>
</evidence>
<dbReference type="SMART" id="SM00028">
    <property type="entry name" value="TPR"/>
    <property type="match status" value="4"/>
</dbReference>
<dbReference type="Gene3D" id="3.40.50.300">
    <property type="entry name" value="P-loop containing nucleotide triphosphate hydrolases"/>
    <property type="match status" value="1"/>
</dbReference>
<dbReference type="Gene3D" id="1.25.40.10">
    <property type="entry name" value="Tetratricopeptide repeat domain"/>
    <property type="match status" value="2"/>
</dbReference>
<dbReference type="InterPro" id="IPR005158">
    <property type="entry name" value="BTAD"/>
</dbReference>
<protein>
    <submittedName>
        <fullName evidence="2">HTH-type transcriptional regulator MalT</fullName>
    </submittedName>
</protein>
<sequence length="1112" mass="127185">MTRPINLPYMSDTIRRSRLYQLLDSQFHKPDFLITGQAAQGKTTLVASYLAEKNIPVIWIHLTDDDNDDEKLFDRVVDAFCRMNTHAGNQDPMRIRSTILGTGHGALRHIKALTALFNRLSAPTALVLDDLEQLHDTSPGFDLVFRILTIANDFLKRFILSRAIPECNTAALKMSRQICIIENQDLTFTLEETRQLFSSRPELNLSQITRLHEMTNGWIGGLTLVKESLNQTTLFLEDIPRHLSEETFTYFSQEIYNRLPDDIKQFLMITAVPETIDTATAQILFDPQTALSILNRLTRRNLFIQRIHDSREKYEFRYHRLFRNFLSRQMARTCSHEQIQKIYRNVARALWENRRHEAALKCCDLAGDTDQMARIIRIKGPDYLIRENLSSLEKWISRLPGKQVATDPWLTFFSIIPHRIKGGRKNIDRFETAFSLFRQTDDLRGMLLSSGFLIEAAVFVRKSSAAIENWIQKGESLLTGTGKTEQFPWARGLLLQKIGLGYIAGSGNFIKGISACKTARLLARQINEPGLMFNISITLALGYVRAGDFDNARKLLARILQMDRKRQSPEYRVLKHIVDIDLFLKNQQFDQAESLLDRCEEEIDTFGLIFLYPVLVEEKALLFACSGRFADAAHMADHLTDFSILEGNTFYQGISCRIHALTCFLTNDFSGALGHVNASLHAFDPAKKGDIHYFLTRQLAGIIRLSGEQYDQALDHLLPAADYFEKTGSGLSLCETLIAAGICFWGLSRKKEAIPFFEKGFLKSEKEGYRCLPLIKGPMLITALMALMETDHFPRCFPEIDHIKSMVNALDTAGLDQALAERIRTAGKKERTDLAARLSPVYKRILPRLHIRTFGCFVIRIGTRMIDTREFEGTKPLMLLKSLVRHGGTDVPKEILIHGLWPEASSESGEKNFKITLHRLRKVLEKDIEKRFGCSYIFQKASRISFDMELVSIDATKFMTMGKAADRLADKDRLEQALEIYEKAIDIYQGDFFAEEPYLDWVERQRILYRSRYLKMMSAKALIHENLDQTDLAIDTWQAVLNIDPCMERACRNLMILYADTGRIKKALNLYVSFTAMLEKELDAKPDFRTVELFDSIQNQKKDQGPGGHQGP</sequence>